<name>A0A087T6H1_STEMI</name>
<evidence type="ECO:0000313" key="2">
    <source>
        <dbReference type="EMBL" id="KFM60710.1"/>
    </source>
</evidence>
<reference evidence="2 3" key="1">
    <citation type="submission" date="2013-11" db="EMBL/GenBank/DDBJ databases">
        <title>Genome sequencing of Stegodyphus mimosarum.</title>
        <authorList>
            <person name="Bechsgaard J."/>
        </authorList>
    </citation>
    <scope>NUCLEOTIDE SEQUENCE [LARGE SCALE GENOMIC DNA]</scope>
</reference>
<organism evidence="2 3">
    <name type="scientific">Stegodyphus mimosarum</name>
    <name type="common">African social velvet spider</name>
    <dbReference type="NCBI Taxonomy" id="407821"/>
    <lineage>
        <taxon>Eukaryota</taxon>
        <taxon>Metazoa</taxon>
        <taxon>Ecdysozoa</taxon>
        <taxon>Arthropoda</taxon>
        <taxon>Chelicerata</taxon>
        <taxon>Arachnida</taxon>
        <taxon>Araneae</taxon>
        <taxon>Araneomorphae</taxon>
        <taxon>Entelegynae</taxon>
        <taxon>Eresoidea</taxon>
        <taxon>Eresidae</taxon>
        <taxon>Stegodyphus</taxon>
    </lineage>
</organism>
<evidence type="ECO:0000313" key="3">
    <source>
        <dbReference type="Proteomes" id="UP000054359"/>
    </source>
</evidence>
<dbReference type="AlphaFoldDB" id="A0A087T6H1"/>
<sequence>MVPDPENTATDSEESDTEDIESEKILIDKLVGIVDVTKGLEQWNFVTE</sequence>
<proteinExistence type="predicted"/>
<evidence type="ECO:0000256" key="1">
    <source>
        <dbReference type="SAM" id="MobiDB-lite"/>
    </source>
</evidence>
<dbReference type="EMBL" id="KK113648">
    <property type="protein sequence ID" value="KFM60710.1"/>
    <property type="molecule type" value="Genomic_DNA"/>
</dbReference>
<feature type="region of interest" description="Disordered" evidence="1">
    <location>
        <begin position="1"/>
        <end position="21"/>
    </location>
</feature>
<dbReference type="Proteomes" id="UP000054359">
    <property type="component" value="Unassembled WGS sequence"/>
</dbReference>
<gene>
    <name evidence="2" type="ORF">X975_02754</name>
</gene>
<feature type="compositionally biased region" description="Low complexity" evidence="1">
    <location>
        <begin position="1"/>
        <end position="10"/>
    </location>
</feature>
<keyword evidence="3" id="KW-1185">Reference proteome</keyword>
<protein>
    <submittedName>
        <fullName evidence="2">Uncharacterized protein</fullName>
    </submittedName>
</protein>
<feature type="non-terminal residue" evidence="2">
    <location>
        <position position="48"/>
    </location>
</feature>
<accession>A0A087T6H1</accession>
<feature type="compositionally biased region" description="Acidic residues" evidence="1">
    <location>
        <begin position="11"/>
        <end position="21"/>
    </location>
</feature>